<dbReference type="Proteomes" id="UP000541558">
    <property type="component" value="Unassembled WGS sequence"/>
</dbReference>
<evidence type="ECO:0000313" key="2">
    <source>
        <dbReference type="EMBL" id="KAF5315671.1"/>
    </source>
</evidence>
<dbReference type="GO" id="GO:0005829">
    <property type="term" value="C:cytosol"/>
    <property type="evidence" value="ECO:0007669"/>
    <property type="project" value="TreeGrafter"/>
</dbReference>
<reference evidence="2 3" key="1">
    <citation type="journal article" date="2020" name="ISME J.">
        <title>Uncovering the hidden diversity of litter-decomposition mechanisms in mushroom-forming fungi.</title>
        <authorList>
            <person name="Floudas D."/>
            <person name="Bentzer J."/>
            <person name="Ahren D."/>
            <person name="Johansson T."/>
            <person name="Persson P."/>
            <person name="Tunlid A."/>
        </authorList>
    </citation>
    <scope>NUCLEOTIDE SEQUENCE [LARGE SCALE GENOMIC DNA]</scope>
    <source>
        <strain evidence="2 3">CBS 175.51</strain>
    </source>
</reference>
<feature type="region of interest" description="Disordered" evidence="1">
    <location>
        <begin position="253"/>
        <end position="302"/>
    </location>
</feature>
<feature type="compositionally biased region" description="Basic and acidic residues" evidence="1">
    <location>
        <begin position="267"/>
        <end position="279"/>
    </location>
</feature>
<dbReference type="AlphaFoldDB" id="A0A8H5EX79"/>
<organism evidence="2 3">
    <name type="scientific">Ephemerocybe angulata</name>
    <dbReference type="NCBI Taxonomy" id="980116"/>
    <lineage>
        <taxon>Eukaryota</taxon>
        <taxon>Fungi</taxon>
        <taxon>Dikarya</taxon>
        <taxon>Basidiomycota</taxon>
        <taxon>Agaricomycotina</taxon>
        <taxon>Agaricomycetes</taxon>
        <taxon>Agaricomycetidae</taxon>
        <taxon>Agaricales</taxon>
        <taxon>Agaricineae</taxon>
        <taxon>Psathyrellaceae</taxon>
        <taxon>Ephemerocybe</taxon>
    </lineage>
</organism>
<dbReference type="PANTHER" id="PTHR10933">
    <property type="entry name" value="IMMUNOGLOBULIN-BINDING PROTEIN 1"/>
    <property type="match status" value="1"/>
</dbReference>
<proteinExistence type="predicted"/>
<evidence type="ECO:0000313" key="3">
    <source>
        <dbReference type="Proteomes" id="UP000541558"/>
    </source>
</evidence>
<gene>
    <name evidence="2" type="ORF">D9611_004938</name>
</gene>
<dbReference type="OrthoDB" id="10261753at2759"/>
<dbReference type="Gene3D" id="1.25.40.540">
    <property type="entry name" value="TAP42-like family"/>
    <property type="match status" value="2"/>
</dbReference>
<dbReference type="InterPro" id="IPR007304">
    <property type="entry name" value="TAP46-like"/>
</dbReference>
<protein>
    <submittedName>
        <fullName evidence="2">Uncharacterized protein</fullName>
    </submittedName>
</protein>
<evidence type="ECO:0000256" key="1">
    <source>
        <dbReference type="SAM" id="MobiDB-lite"/>
    </source>
</evidence>
<feature type="region of interest" description="Disordered" evidence="1">
    <location>
        <begin position="383"/>
        <end position="413"/>
    </location>
</feature>
<keyword evidence="3" id="KW-1185">Reference proteome</keyword>
<dbReference type="PANTHER" id="PTHR10933:SF9">
    <property type="entry name" value="IMMUNOGLOBULIN-BINDING PROTEIN 1"/>
    <property type="match status" value="1"/>
</dbReference>
<dbReference type="GO" id="GO:0051721">
    <property type="term" value="F:protein phosphatase 2A binding"/>
    <property type="evidence" value="ECO:0007669"/>
    <property type="project" value="TreeGrafter"/>
</dbReference>
<sequence>MSDNVSLPALYASALDGISKLINLPPSSEEKQQLVTQSLATLKTVHSRIVELSLFSPNETVEDIATRDLIYLSLPFVLAEVLGRVQNSGRSARLESIAQTQVGSPLYFYIRRTSDSISRQRYLKTFTYLLETYAIVPEVERELYEKQASAIRDPAKKRELKINQFKKERDLKNRIQTLRKRRSQEPVSDDLPSTFDLIASLLPAPSEGKETKESDTETDEILRETTLILLRLLYAQAQGQLEGLQQEEELLKMAPPSPEIRGGSLEQDERVRRREEEASMWRLDAPRPSGGPDGKGPLLDSSGRILRPFTILPSDAGERQRLQAEVFGPSHNLPTMSIDEYLQIEKDSGRIITGGGAASQNAPTTSEQLQLDSELDGTAFAEEREEQKRQKDEKWAIYTDENPRGAGNTMNRG</sequence>
<dbReference type="EMBL" id="JAACJK010000220">
    <property type="protein sequence ID" value="KAF5315671.1"/>
    <property type="molecule type" value="Genomic_DNA"/>
</dbReference>
<dbReference type="Pfam" id="PF04177">
    <property type="entry name" value="TAP42"/>
    <property type="match status" value="1"/>
</dbReference>
<feature type="region of interest" description="Disordered" evidence="1">
    <location>
        <begin position="352"/>
        <end position="371"/>
    </location>
</feature>
<name>A0A8H5EX79_9AGAR</name>
<dbReference type="GO" id="GO:0009966">
    <property type="term" value="P:regulation of signal transduction"/>
    <property type="evidence" value="ECO:0007669"/>
    <property type="project" value="InterPro"/>
</dbReference>
<comment type="caution">
    <text evidence="2">The sequence shown here is derived from an EMBL/GenBank/DDBJ whole genome shotgun (WGS) entry which is preliminary data.</text>
</comment>
<dbReference type="GO" id="GO:0035303">
    <property type="term" value="P:regulation of dephosphorylation"/>
    <property type="evidence" value="ECO:0007669"/>
    <property type="project" value="TreeGrafter"/>
</dbReference>
<feature type="compositionally biased region" description="Polar residues" evidence="1">
    <location>
        <begin position="358"/>
        <end position="371"/>
    </location>
</feature>
<dbReference type="InterPro" id="IPR038511">
    <property type="entry name" value="TAP42/TAP46-like_sf"/>
</dbReference>
<accession>A0A8H5EX79</accession>
<feature type="compositionally biased region" description="Basic and acidic residues" evidence="1">
    <location>
        <begin position="383"/>
        <end position="395"/>
    </location>
</feature>